<dbReference type="AlphaFoldDB" id="A0A8K0K4Y4"/>
<keyword evidence="3" id="KW-1133">Transmembrane helix</keyword>
<keyword evidence="3" id="KW-0812">Transmembrane</keyword>
<accession>A0A8K0K4Y4</accession>
<feature type="coiled-coil region" evidence="1">
    <location>
        <begin position="77"/>
        <end position="125"/>
    </location>
</feature>
<reference evidence="4" key="1">
    <citation type="submission" date="2013-04" db="EMBL/GenBank/DDBJ databases">
        <authorList>
            <person name="Qu J."/>
            <person name="Murali S.C."/>
            <person name="Bandaranaike D."/>
            <person name="Bellair M."/>
            <person name="Blankenburg K."/>
            <person name="Chao H."/>
            <person name="Dinh H."/>
            <person name="Doddapaneni H."/>
            <person name="Downs B."/>
            <person name="Dugan-Rocha S."/>
            <person name="Elkadiri S."/>
            <person name="Gnanaolivu R.D."/>
            <person name="Hernandez B."/>
            <person name="Javaid M."/>
            <person name="Jayaseelan J.C."/>
            <person name="Lee S."/>
            <person name="Li M."/>
            <person name="Ming W."/>
            <person name="Munidasa M."/>
            <person name="Muniz J."/>
            <person name="Nguyen L."/>
            <person name="Ongeri F."/>
            <person name="Osuji N."/>
            <person name="Pu L.-L."/>
            <person name="Puazo M."/>
            <person name="Qu C."/>
            <person name="Quiroz J."/>
            <person name="Raj R."/>
            <person name="Weissenberger G."/>
            <person name="Xin Y."/>
            <person name="Zou X."/>
            <person name="Han Y."/>
            <person name="Richards S."/>
            <person name="Worley K."/>
            <person name="Muzny D."/>
            <person name="Gibbs R."/>
        </authorList>
    </citation>
    <scope>NUCLEOTIDE SEQUENCE</scope>
    <source>
        <strain evidence="4">Sampled in the wild</strain>
    </source>
</reference>
<proteinExistence type="predicted"/>
<keyword evidence="5" id="KW-1185">Reference proteome</keyword>
<name>A0A8K0K4Y4_LADFU</name>
<feature type="coiled-coil region" evidence="1">
    <location>
        <begin position="157"/>
        <end position="198"/>
    </location>
</feature>
<protein>
    <recommendedName>
        <fullName evidence="6">Golgi membrane protein 1</fullName>
    </recommendedName>
</protein>
<evidence type="ECO:0008006" key="6">
    <source>
        <dbReference type="Google" id="ProtNLM"/>
    </source>
</evidence>
<sequence>MTDVCVRIREMGIEHMRGNYGRCPPFLFGGLVLVCLIITVNWWSLSTQNNDLIRQLEDLGEKFKFSSDQREQCLQLRMVLDNRLKNTEEELAQVRVRLEKMKIEINKMKAEESRKDDELKSIQKNSEDFQNTASLCTSELESLKKVDISKDATIASLRIEKDKYSEKDLEIAKLRNELEEAKQEIVALKTGIEASKASIPVEQAQRSQLKKQPLVEVHPKGMGGMLFHEGSIIVSDPPNAPRPKPRVSVTYMKGNQGGELDDNHGGEREEVDDLIPNFSEKLSKEQAGKKTRNPVVNNSGNNLTNQSGILLSNNLQNETKKEVKIENLNRSPETSPAVSR</sequence>
<feature type="compositionally biased region" description="Polar residues" evidence="2">
    <location>
        <begin position="294"/>
        <end position="317"/>
    </location>
</feature>
<evidence type="ECO:0000256" key="1">
    <source>
        <dbReference type="SAM" id="Coils"/>
    </source>
</evidence>
<evidence type="ECO:0000313" key="5">
    <source>
        <dbReference type="Proteomes" id="UP000792457"/>
    </source>
</evidence>
<keyword evidence="3" id="KW-0472">Membrane</keyword>
<feature type="transmembrane region" description="Helical" evidence="3">
    <location>
        <begin position="26"/>
        <end position="45"/>
    </location>
</feature>
<feature type="compositionally biased region" description="Basic and acidic residues" evidence="2">
    <location>
        <begin position="318"/>
        <end position="327"/>
    </location>
</feature>
<comment type="caution">
    <text evidence="4">The sequence shown here is derived from an EMBL/GenBank/DDBJ whole genome shotgun (WGS) entry which is preliminary data.</text>
</comment>
<organism evidence="4 5">
    <name type="scientific">Ladona fulva</name>
    <name type="common">Scarce chaser dragonfly</name>
    <name type="synonym">Libellula fulva</name>
    <dbReference type="NCBI Taxonomy" id="123851"/>
    <lineage>
        <taxon>Eukaryota</taxon>
        <taxon>Metazoa</taxon>
        <taxon>Ecdysozoa</taxon>
        <taxon>Arthropoda</taxon>
        <taxon>Hexapoda</taxon>
        <taxon>Insecta</taxon>
        <taxon>Pterygota</taxon>
        <taxon>Palaeoptera</taxon>
        <taxon>Odonata</taxon>
        <taxon>Epiprocta</taxon>
        <taxon>Anisoptera</taxon>
        <taxon>Libelluloidea</taxon>
        <taxon>Libellulidae</taxon>
        <taxon>Ladona</taxon>
    </lineage>
</organism>
<feature type="region of interest" description="Disordered" evidence="2">
    <location>
        <begin position="283"/>
        <end position="340"/>
    </location>
</feature>
<evidence type="ECO:0000256" key="2">
    <source>
        <dbReference type="SAM" id="MobiDB-lite"/>
    </source>
</evidence>
<dbReference type="EMBL" id="KZ308372">
    <property type="protein sequence ID" value="KAG8228452.1"/>
    <property type="molecule type" value="Genomic_DNA"/>
</dbReference>
<gene>
    <name evidence="4" type="ORF">J437_LFUL009103</name>
</gene>
<reference evidence="4" key="2">
    <citation type="submission" date="2017-10" db="EMBL/GenBank/DDBJ databases">
        <title>Ladona fulva Genome sequencing and assembly.</title>
        <authorList>
            <person name="Murali S."/>
            <person name="Richards S."/>
            <person name="Bandaranaike D."/>
            <person name="Bellair M."/>
            <person name="Blankenburg K."/>
            <person name="Chao H."/>
            <person name="Dinh H."/>
            <person name="Doddapaneni H."/>
            <person name="Dugan-Rocha S."/>
            <person name="Elkadiri S."/>
            <person name="Gnanaolivu R."/>
            <person name="Hernandez B."/>
            <person name="Skinner E."/>
            <person name="Javaid M."/>
            <person name="Lee S."/>
            <person name="Li M."/>
            <person name="Ming W."/>
            <person name="Munidasa M."/>
            <person name="Muniz J."/>
            <person name="Nguyen L."/>
            <person name="Hughes D."/>
            <person name="Osuji N."/>
            <person name="Pu L.-L."/>
            <person name="Puazo M."/>
            <person name="Qu C."/>
            <person name="Quiroz J."/>
            <person name="Raj R."/>
            <person name="Weissenberger G."/>
            <person name="Xin Y."/>
            <person name="Zou X."/>
            <person name="Han Y."/>
            <person name="Worley K."/>
            <person name="Muzny D."/>
            <person name="Gibbs R."/>
        </authorList>
    </citation>
    <scope>NUCLEOTIDE SEQUENCE</scope>
    <source>
        <strain evidence="4">Sampled in the wild</strain>
    </source>
</reference>
<evidence type="ECO:0000313" key="4">
    <source>
        <dbReference type="EMBL" id="KAG8228452.1"/>
    </source>
</evidence>
<dbReference type="Proteomes" id="UP000792457">
    <property type="component" value="Unassembled WGS sequence"/>
</dbReference>
<dbReference type="OrthoDB" id="10072022at2759"/>
<evidence type="ECO:0000256" key="3">
    <source>
        <dbReference type="SAM" id="Phobius"/>
    </source>
</evidence>
<keyword evidence="1" id="KW-0175">Coiled coil</keyword>
<feature type="compositionally biased region" description="Polar residues" evidence="2">
    <location>
        <begin position="328"/>
        <end position="340"/>
    </location>
</feature>